<dbReference type="AlphaFoldDB" id="A0A6J1WKJ0"/>
<dbReference type="InterPro" id="IPR051217">
    <property type="entry name" value="Insect_Cuticle_Struc_Prot"/>
</dbReference>
<dbReference type="InterPro" id="IPR031311">
    <property type="entry name" value="CHIT_BIND_RR_consensus"/>
</dbReference>
<dbReference type="Proteomes" id="UP001652740">
    <property type="component" value="Unplaced"/>
</dbReference>
<gene>
    <name evidence="7" type="primary">LOC113511866</name>
</gene>
<feature type="chain" id="PRO_5026693242" evidence="5">
    <location>
        <begin position="20"/>
        <end position="439"/>
    </location>
</feature>
<dbReference type="OrthoDB" id="7394989at2759"/>
<accession>A0A6J1WKJ0</accession>
<dbReference type="CTD" id="100379394"/>
<keyword evidence="1 3" id="KW-0193">Cuticle</keyword>
<evidence type="ECO:0000313" key="6">
    <source>
        <dbReference type="Proteomes" id="UP001652740"/>
    </source>
</evidence>
<keyword evidence="6" id="KW-1185">Reference proteome</keyword>
<dbReference type="PRINTS" id="PR00947">
    <property type="entry name" value="CUTICLE"/>
</dbReference>
<evidence type="ECO:0000256" key="2">
    <source>
        <dbReference type="ARBA" id="ARBA00022729"/>
    </source>
</evidence>
<evidence type="ECO:0000313" key="7">
    <source>
        <dbReference type="RefSeq" id="XP_026751391.1"/>
    </source>
</evidence>
<evidence type="ECO:0000256" key="3">
    <source>
        <dbReference type="PROSITE-ProRule" id="PRU00497"/>
    </source>
</evidence>
<dbReference type="Pfam" id="PF00379">
    <property type="entry name" value="Chitin_bind_4"/>
    <property type="match status" value="1"/>
</dbReference>
<name>A0A6J1WKJ0_GALME</name>
<dbReference type="InterPro" id="IPR000618">
    <property type="entry name" value="Insect_cuticle"/>
</dbReference>
<evidence type="ECO:0000256" key="4">
    <source>
        <dbReference type="SAM" id="MobiDB-lite"/>
    </source>
</evidence>
<dbReference type="PROSITE" id="PS51155">
    <property type="entry name" value="CHIT_BIND_RR_2"/>
    <property type="match status" value="1"/>
</dbReference>
<dbReference type="KEGG" id="gmw:113511866"/>
<reference evidence="7" key="1">
    <citation type="submission" date="2025-08" db="UniProtKB">
        <authorList>
            <consortium name="RefSeq"/>
        </authorList>
    </citation>
    <scope>IDENTIFICATION</scope>
    <source>
        <tissue evidence="7">Whole larvae</tissue>
    </source>
</reference>
<dbReference type="GO" id="GO:0042302">
    <property type="term" value="F:structural constituent of cuticle"/>
    <property type="evidence" value="ECO:0007669"/>
    <property type="project" value="UniProtKB-UniRule"/>
</dbReference>
<dbReference type="PROSITE" id="PS00233">
    <property type="entry name" value="CHIT_BIND_RR_1"/>
    <property type="match status" value="1"/>
</dbReference>
<feature type="signal peptide" evidence="5">
    <location>
        <begin position="1"/>
        <end position="19"/>
    </location>
</feature>
<feature type="compositionally biased region" description="Basic and acidic residues" evidence="4">
    <location>
        <begin position="385"/>
        <end position="400"/>
    </location>
</feature>
<keyword evidence="2 5" id="KW-0732">Signal</keyword>
<feature type="region of interest" description="Disordered" evidence="4">
    <location>
        <begin position="383"/>
        <end position="403"/>
    </location>
</feature>
<organism evidence="6 7">
    <name type="scientific">Galleria mellonella</name>
    <name type="common">Greater wax moth</name>
    <dbReference type="NCBI Taxonomy" id="7137"/>
    <lineage>
        <taxon>Eukaryota</taxon>
        <taxon>Metazoa</taxon>
        <taxon>Ecdysozoa</taxon>
        <taxon>Arthropoda</taxon>
        <taxon>Hexapoda</taxon>
        <taxon>Insecta</taxon>
        <taxon>Pterygota</taxon>
        <taxon>Neoptera</taxon>
        <taxon>Endopterygota</taxon>
        <taxon>Lepidoptera</taxon>
        <taxon>Glossata</taxon>
        <taxon>Ditrysia</taxon>
        <taxon>Pyraloidea</taxon>
        <taxon>Pyralidae</taxon>
        <taxon>Galleriinae</taxon>
        <taxon>Galleria</taxon>
    </lineage>
</organism>
<evidence type="ECO:0000256" key="1">
    <source>
        <dbReference type="ARBA" id="ARBA00022460"/>
    </source>
</evidence>
<evidence type="ECO:0000256" key="5">
    <source>
        <dbReference type="SAM" id="SignalP"/>
    </source>
</evidence>
<sequence length="439" mass="46640">MKSVLLTALLVTTITTIQAYHDPDLNYHLSQIQKLQNCDNGYSYPAPAIQLTTSGVKVAAAPAVVSQQVLSAPAYQYSDAGYSNRLSYQAVAPQISYVTQSPPVYQTSVVSQNAAPVYSTKEVHGYATSAGLSSAASTGRRVTPLATYAQAPIIAKITAAPLFAKFSVTPPKTTFLTQNSVSQQAYVTGSLAKASLNSYSVQSGGPVVSQVYAAPSAGYAASPALKLQQNQVVTQASYSTSIPAVTRYTQTVPAVSQVTQIAPVSQYATSSVSHVGGTATQYFRPVQYSTPIVSQYATPAVTQYAVPTIAHYSQPAQHAVQRIASVSHISAPVVSAVTVPATGVVAQAGHIASSPVAVKNVHTEFLENYDAHPRYAFEYSVNDPHTGDVKQQKEERDGEVVKGQYSLVEPDGSVRTVDYVADWETGFHADVRNSKDNQH</sequence>
<dbReference type="PANTHER" id="PTHR12236:SF95">
    <property type="entry name" value="CUTICULAR PROTEIN 76BD, ISOFORM C-RELATED"/>
    <property type="match status" value="1"/>
</dbReference>
<proteinExistence type="predicted"/>
<dbReference type="GeneID" id="113511866"/>
<dbReference type="InParanoid" id="A0A6J1WKJ0"/>
<dbReference type="GO" id="GO:0005615">
    <property type="term" value="C:extracellular space"/>
    <property type="evidence" value="ECO:0007669"/>
    <property type="project" value="TreeGrafter"/>
</dbReference>
<protein>
    <submittedName>
        <fullName evidence="7">Uncharacterized protein LOC113511866</fullName>
    </submittedName>
</protein>
<dbReference type="PANTHER" id="PTHR12236">
    <property type="entry name" value="STRUCTURAL CONTITUENT OF CUTICLE"/>
    <property type="match status" value="1"/>
</dbReference>
<dbReference type="GO" id="GO:0031012">
    <property type="term" value="C:extracellular matrix"/>
    <property type="evidence" value="ECO:0007669"/>
    <property type="project" value="TreeGrafter"/>
</dbReference>
<dbReference type="RefSeq" id="XP_026751391.1">
    <property type="nucleotide sequence ID" value="XM_026895590.3"/>
</dbReference>